<dbReference type="AlphaFoldDB" id="A0A0F9HB18"/>
<dbReference type="EMBL" id="LAZR01023320">
    <property type="protein sequence ID" value="KKL78900.1"/>
    <property type="molecule type" value="Genomic_DNA"/>
</dbReference>
<reference evidence="1" key="1">
    <citation type="journal article" date="2015" name="Nature">
        <title>Complex archaea that bridge the gap between prokaryotes and eukaryotes.</title>
        <authorList>
            <person name="Spang A."/>
            <person name="Saw J.H."/>
            <person name="Jorgensen S.L."/>
            <person name="Zaremba-Niedzwiedzka K."/>
            <person name="Martijn J."/>
            <person name="Lind A.E."/>
            <person name="van Eijk R."/>
            <person name="Schleper C."/>
            <person name="Guy L."/>
            <person name="Ettema T.J."/>
        </authorList>
    </citation>
    <scope>NUCLEOTIDE SEQUENCE</scope>
</reference>
<sequence>AEATVDARLLTRKLLLENGFFDVEIQEDASLIAHTSRGDESVSIDFLISVDGSPLMIVKCSMALESRERHVIALARAAFDIPPPLCAITDGLVTRVYRTASGSMFSELKEDFPSRARLLAEAAQIKPEPVSKKRREMETMILMAFEAASCPRVPDRINDGEGSNK</sequence>
<protein>
    <recommendedName>
        <fullName evidence="2">Type I restriction enzyme R protein N-terminal domain-containing protein</fullName>
    </recommendedName>
</protein>
<feature type="non-terminal residue" evidence="1">
    <location>
        <position position="1"/>
    </location>
</feature>
<accession>A0A0F9HB18</accession>
<evidence type="ECO:0008006" key="2">
    <source>
        <dbReference type="Google" id="ProtNLM"/>
    </source>
</evidence>
<proteinExistence type="predicted"/>
<evidence type="ECO:0000313" key="1">
    <source>
        <dbReference type="EMBL" id="KKL78900.1"/>
    </source>
</evidence>
<name>A0A0F9HB18_9ZZZZ</name>
<comment type="caution">
    <text evidence="1">The sequence shown here is derived from an EMBL/GenBank/DDBJ whole genome shotgun (WGS) entry which is preliminary data.</text>
</comment>
<organism evidence="1">
    <name type="scientific">marine sediment metagenome</name>
    <dbReference type="NCBI Taxonomy" id="412755"/>
    <lineage>
        <taxon>unclassified sequences</taxon>
        <taxon>metagenomes</taxon>
        <taxon>ecological metagenomes</taxon>
    </lineage>
</organism>
<gene>
    <name evidence="1" type="ORF">LCGC14_2020200</name>
</gene>